<accession>D1CFV2</accession>
<sequence>MKISNKTARYALLHAQGFEKRAEPVTKWDVLQAIRQMGALQIDTINVVARSPYLVIWSRLGDYNPRWLDELHAEGYLFEYWSHAACFLPIEDYPIYRRRMIERSKTLARWYQVDSDIVNSVLDFVCNYGPVLSSSFPNLDKRAGGWWNRKPEKEALEYLFDLGMLMVKERRNFQRVYDLRERVLPDWDDSNVPSTDEMNKSLVLKSVKAMGVAKLTWISDYFRLDKTSTVTAVKQLLDEGELIQVEVDGWDVPAIVSSSFISELNVIEEMISNYHITTFLSPFDPVIWDRKRALELFGFDYKIEVYTPASKRIYGYFTLPILYKGGIIGRIDPKAHRKDGVMEIRSLHLEPRIEIDDELIFEVSKALRSFANWHGTPELLIKQAPFQI</sequence>
<name>D1CFV2_THET1</name>
<dbReference type="RefSeq" id="WP_012874843.1">
    <property type="nucleotide sequence ID" value="NC_013525.1"/>
</dbReference>
<dbReference type="InterPro" id="IPR009351">
    <property type="entry name" value="AlkZ-like"/>
</dbReference>
<evidence type="ECO:0000313" key="2">
    <source>
        <dbReference type="Proteomes" id="UP000000323"/>
    </source>
</evidence>
<gene>
    <name evidence="1" type="ordered locus">Tter_0891</name>
</gene>
<dbReference type="STRING" id="525904.Tter_0891"/>
<keyword evidence="2" id="KW-1185">Reference proteome</keyword>
<protein>
    <recommendedName>
        <fullName evidence="3">Winged helix-turn-helix domain-containing protein</fullName>
    </recommendedName>
</protein>
<dbReference type="EMBL" id="CP001825">
    <property type="protein sequence ID" value="ACZ41808.1"/>
    <property type="molecule type" value="Genomic_DNA"/>
</dbReference>
<proteinExistence type="predicted"/>
<dbReference type="AlphaFoldDB" id="D1CFV2"/>
<dbReference type="KEGG" id="ttr:Tter_0891"/>
<evidence type="ECO:0000313" key="1">
    <source>
        <dbReference type="EMBL" id="ACZ41808.1"/>
    </source>
</evidence>
<dbReference type="Pfam" id="PF06224">
    <property type="entry name" value="AlkZ-like"/>
    <property type="match status" value="1"/>
</dbReference>
<dbReference type="Proteomes" id="UP000000323">
    <property type="component" value="Chromosome 1"/>
</dbReference>
<dbReference type="OrthoDB" id="9787207at2"/>
<dbReference type="PANTHER" id="PTHR30528:SF0">
    <property type="entry name" value="CYTOPLASMIC PROTEIN"/>
    <property type="match status" value="1"/>
</dbReference>
<dbReference type="eggNOG" id="COG3214">
    <property type="taxonomic scope" value="Bacteria"/>
</dbReference>
<dbReference type="HOGENOM" id="CLU_043035_2_0_0"/>
<organism evidence="1 2">
    <name type="scientific">Thermobaculum terrenum (strain ATCC BAA-798 / CCMEE 7001 / YNP1)</name>
    <dbReference type="NCBI Taxonomy" id="525904"/>
    <lineage>
        <taxon>Bacteria</taxon>
        <taxon>Bacillati</taxon>
        <taxon>Chloroflexota</taxon>
        <taxon>Chloroflexia</taxon>
        <taxon>Candidatus Thermobaculales</taxon>
        <taxon>Candidatus Thermobaculaceae</taxon>
        <taxon>Thermobaculum</taxon>
    </lineage>
</organism>
<evidence type="ECO:0008006" key="3">
    <source>
        <dbReference type="Google" id="ProtNLM"/>
    </source>
</evidence>
<reference evidence="2" key="1">
    <citation type="journal article" date="2010" name="Stand. Genomic Sci.">
        <title>Complete genome sequence of 'Thermobaculum terrenum' type strain (YNP1).</title>
        <authorList>
            <person name="Kiss H."/>
            <person name="Cleland D."/>
            <person name="Lapidus A."/>
            <person name="Lucas S."/>
            <person name="Glavina Del Rio T."/>
            <person name="Nolan M."/>
            <person name="Tice H."/>
            <person name="Han C."/>
            <person name="Goodwin L."/>
            <person name="Pitluck S."/>
            <person name="Liolios K."/>
            <person name="Ivanova N."/>
            <person name="Mavromatis K."/>
            <person name="Ovchinnikova G."/>
            <person name="Pati A."/>
            <person name="Chen A."/>
            <person name="Palaniappan K."/>
            <person name="Land M."/>
            <person name="Hauser L."/>
            <person name="Chang Y."/>
            <person name="Jeffries C."/>
            <person name="Lu M."/>
            <person name="Brettin T."/>
            <person name="Detter J."/>
            <person name="Goker M."/>
            <person name="Tindall B."/>
            <person name="Beck B."/>
            <person name="McDermott T."/>
            <person name="Woyke T."/>
            <person name="Bristow J."/>
            <person name="Eisen J."/>
            <person name="Markowitz V."/>
            <person name="Hugenholtz P."/>
            <person name="Kyrpides N."/>
            <person name="Klenk H."/>
            <person name="Cheng J."/>
        </authorList>
    </citation>
    <scope>NUCLEOTIDE SEQUENCE [LARGE SCALE GENOMIC DNA]</scope>
    <source>
        <strain evidence="2">ATCC BAA-798 / YNP1</strain>
    </source>
</reference>
<dbReference type="PANTHER" id="PTHR30528">
    <property type="entry name" value="CYTOPLASMIC PROTEIN"/>
    <property type="match status" value="1"/>
</dbReference>